<dbReference type="AlphaFoldDB" id="A0A3A9Q761"/>
<evidence type="ECO:0000313" key="5">
    <source>
        <dbReference type="Proteomes" id="UP000280228"/>
    </source>
</evidence>
<dbReference type="EMBL" id="CP034662">
    <property type="protein sequence ID" value="AZQ93552.1"/>
    <property type="molecule type" value="Genomic_DNA"/>
</dbReference>
<reference evidence="4 5" key="1">
    <citation type="submission" date="2018-12" db="EMBL/GenBank/DDBJ databases">
        <title>Persistence of Moraxella catarrhalis in Chronic Obstructive Pulmonary Disease and Regulation of the Hag/MID Adhesin.</title>
        <authorList>
            <person name="Murphy T."/>
            <person name="Zhao X."/>
            <person name="Vyas G."/>
            <person name="Aluvathingal J."/>
            <person name="Nadendla S."/>
            <person name="Tallon L."/>
            <person name="Tettelin H."/>
        </authorList>
    </citation>
    <scope>NUCLEOTIDE SEQUENCE [LARGE SCALE GENOMIC DNA]</scope>
    <source>
        <strain evidence="4 5">46P58B1</strain>
    </source>
</reference>
<dbReference type="InterPro" id="IPR013611">
    <property type="entry name" value="Transp-assoc_OB_typ2"/>
</dbReference>
<dbReference type="PANTHER" id="PTHR42781">
    <property type="entry name" value="SPERMIDINE/PUTRESCINE IMPORT ATP-BINDING PROTEIN POTA"/>
    <property type="match status" value="1"/>
</dbReference>
<dbReference type="Pfam" id="PF08402">
    <property type="entry name" value="TOBE_2"/>
    <property type="match status" value="1"/>
</dbReference>
<dbReference type="GO" id="GO:0005524">
    <property type="term" value="F:ATP binding"/>
    <property type="evidence" value="ECO:0007669"/>
    <property type="project" value="UniProtKB-KW"/>
</dbReference>
<proteinExistence type="predicted"/>
<organism evidence="4 5">
    <name type="scientific">Moraxella catarrhalis</name>
    <name type="common">Branhamella catarrhalis</name>
    <dbReference type="NCBI Taxonomy" id="480"/>
    <lineage>
        <taxon>Bacteria</taxon>
        <taxon>Pseudomonadati</taxon>
        <taxon>Pseudomonadota</taxon>
        <taxon>Gammaproteobacteria</taxon>
        <taxon>Moraxellales</taxon>
        <taxon>Moraxellaceae</taxon>
        <taxon>Moraxella</taxon>
    </lineage>
</organism>
<dbReference type="InterPro" id="IPR050093">
    <property type="entry name" value="ABC_SmlMolc_Importer"/>
</dbReference>
<dbReference type="InterPro" id="IPR008995">
    <property type="entry name" value="Mo/tungstate-bd_C_term_dom"/>
</dbReference>
<dbReference type="PROSITE" id="PS00211">
    <property type="entry name" value="ABC_TRANSPORTER_1"/>
    <property type="match status" value="1"/>
</dbReference>
<evidence type="ECO:0000256" key="3">
    <source>
        <dbReference type="ARBA" id="ARBA00022840"/>
    </source>
</evidence>
<dbReference type="SMART" id="SM00382">
    <property type="entry name" value="AAA"/>
    <property type="match status" value="1"/>
</dbReference>
<dbReference type="InterPro" id="IPR003593">
    <property type="entry name" value="AAA+_ATPase"/>
</dbReference>
<evidence type="ECO:0000256" key="1">
    <source>
        <dbReference type="ARBA" id="ARBA00022448"/>
    </source>
</evidence>
<dbReference type="GO" id="GO:0140359">
    <property type="term" value="F:ABC-type transporter activity"/>
    <property type="evidence" value="ECO:0007669"/>
    <property type="project" value="UniProtKB-ARBA"/>
</dbReference>
<dbReference type="InterPro" id="IPR017871">
    <property type="entry name" value="ABC_transporter-like_CS"/>
</dbReference>
<evidence type="ECO:0000313" key="4">
    <source>
        <dbReference type="EMBL" id="AZQ93552.1"/>
    </source>
</evidence>
<gene>
    <name evidence="4" type="ORF">EJK53_2046</name>
</gene>
<sequence length="331" mass="36909">MSYIQINNAHKSFGSLTVIDDLNLNVEKGSLVTLLGPSGCGKSTLLRCIAGLETLNQGSIILNNQDITYLKPQKRRIAMVFQNYALFPNMTVADNVEFGLKIKKVSLEERLTKVKDVLDLVELTSFAQQKPESLSGGQKQRVALARALVMEPDLLLLDEPLSALDAKLRKSLRMQIKRIQKELGLTTLFVTHDQDEALAMSDEVVLLNKGKIEQHSTPDTLYTQPNNRFTAGFIGHYNIGYFESVKSKSAKQLSMMAIRPETILLDTDNGDIPGVILERTLTGGVVRYQVRTDYGDIFDVDVLNHGKISQLKVNCKVFLIIKDEQVINLDS</sequence>
<keyword evidence="1" id="KW-0813">Transport</keyword>
<dbReference type="SUPFAM" id="SSF52540">
    <property type="entry name" value="P-loop containing nucleoside triphosphate hydrolases"/>
    <property type="match status" value="1"/>
</dbReference>
<dbReference type="SUPFAM" id="SSF50331">
    <property type="entry name" value="MOP-like"/>
    <property type="match status" value="1"/>
</dbReference>
<dbReference type="Gene3D" id="3.40.50.300">
    <property type="entry name" value="P-loop containing nucleotide triphosphate hydrolases"/>
    <property type="match status" value="1"/>
</dbReference>
<dbReference type="InterPro" id="IPR003439">
    <property type="entry name" value="ABC_transporter-like_ATP-bd"/>
</dbReference>
<dbReference type="InterPro" id="IPR027417">
    <property type="entry name" value="P-loop_NTPase"/>
</dbReference>
<evidence type="ECO:0000256" key="2">
    <source>
        <dbReference type="ARBA" id="ARBA00022741"/>
    </source>
</evidence>
<dbReference type="RefSeq" id="WP_003657381.1">
    <property type="nucleotide sequence ID" value="NZ_CP034662.1"/>
</dbReference>
<dbReference type="FunFam" id="3.40.50.300:FF:000042">
    <property type="entry name" value="Maltose/maltodextrin ABC transporter, ATP-binding protein"/>
    <property type="match status" value="1"/>
</dbReference>
<dbReference type="PANTHER" id="PTHR42781:SF4">
    <property type="entry name" value="SPERMIDINE_PUTRESCINE IMPORT ATP-BINDING PROTEIN POTA"/>
    <property type="match status" value="1"/>
</dbReference>
<dbReference type="PROSITE" id="PS50893">
    <property type="entry name" value="ABC_TRANSPORTER_2"/>
    <property type="match status" value="1"/>
</dbReference>
<protein>
    <submittedName>
        <fullName evidence="4">ABC transporter family protein</fullName>
    </submittedName>
</protein>
<dbReference type="Proteomes" id="UP000280228">
    <property type="component" value="Chromosome"/>
</dbReference>
<accession>A0A3A9Q761</accession>
<name>A0A3A9Q761_MORCA</name>
<keyword evidence="3" id="KW-0067">ATP-binding</keyword>
<dbReference type="Pfam" id="PF00005">
    <property type="entry name" value="ABC_tran"/>
    <property type="match status" value="1"/>
</dbReference>
<dbReference type="GO" id="GO:0016887">
    <property type="term" value="F:ATP hydrolysis activity"/>
    <property type="evidence" value="ECO:0007669"/>
    <property type="project" value="InterPro"/>
</dbReference>
<dbReference type="GO" id="GO:0043190">
    <property type="term" value="C:ATP-binding cassette (ABC) transporter complex"/>
    <property type="evidence" value="ECO:0007669"/>
    <property type="project" value="InterPro"/>
</dbReference>
<keyword evidence="2" id="KW-0547">Nucleotide-binding</keyword>